<dbReference type="AlphaFoldDB" id="A0A5C6B7E2"/>
<protein>
    <submittedName>
        <fullName evidence="2">Uncharacterized protein</fullName>
    </submittedName>
</protein>
<feature type="transmembrane region" description="Helical" evidence="1">
    <location>
        <begin position="165"/>
        <end position="182"/>
    </location>
</feature>
<dbReference type="EMBL" id="SJPN01000001">
    <property type="protein sequence ID" value="TWU07850.1"/>
    <property type="molecule type" value="Genomic_DNA"/>
</dbReference>
<dbReference type="RefSeq" id="WP_146518000.1">
    <property type="nucleotide sequence ID" value="NZ_CP151726.1"/>
</dbReference>
<accession>A0A5C6B7E2</accession>
<evidence type="ECO:0000313" key="2">
    <source>
        <dbReference type="EMBL" id="TWU07850.1"/>
    </source>
</evidence>
<organism evidence="2 3">
    <name type="scientific">Stieleria varia</name>
    <dbReference type="NCBI Taxonomy" id="2528005"/>
    <lineage>
        <taxon>Bacteria</taxon>
        <taxon>Pseudomonadati</taxon>
        <taxon>Planctomycetota</taxon>
        <taxon>Planctomycetia</taxon>
        <taxon>Pirellulales</taxon>
        <taxon>Pirellulaceae</taxon>
        <taxon>Stieleria</taxon>
    </lineage>
</organism>
<reference evidence="2 3" key="1">
    <citation type="submission" date="2019-02" db="EMBL/GenBank/DDBJ databases">
        <title>Deep-cultivation of Planctomycetes and their phenomic and genomic characterization uncovers novel biology.</title>
        <authorList>
            <person name="Wiegand S."/>
            <person name="Jogler M."/>
            <person name="Boedeker C."/>
            <person name="Pinto D."/>
            <person name="Vollmers J."/>
            <person name="Rivas-Marin E."/>
            <person name="Kohn T."/>
            <person name="Peeters S.H."/>
            <person name="Heuer A."/>
            <person name="Rast P."/>
            <person name="Oberbeckmann S."/>
            <person name="Bunk B."/>
            <person name="Jeske O."/>
            <person name="Meyerdierks A."/>
            <person name="Storesund J.E."/>
            <person name="Kallscheuer N."/>
            <person name="Luecker S."/>
            <person name="Lage O.M."/>
            <person name="Pohl T."/>
            <person name="Merkel B.J."/>
            <person name="Hornburger P."/>
            <person name="Mueller R.-W."/>
            <person name="Bruemmer F."/>
            <person name="Labrenz M."/>
            <person name="Spormann A.M."/>
            <person name="Op Den Camp H."/>
            <person name="Overmann J."/>
            <person name="Amann R."/>
            <person name="Jetten M.S.M."/>
            <person name="Mascher T."/>
            <person name="Medema M.H."/>
            <person name="Devos D.P."/>
            <person name="Kaster A.-K."/>
            <person name="Ovreas L."/>
            <person name="Rohde M."/>
            <person name="Galperin M.Y."/>
            <person name="Jogler C."/>
        </authorList>
    </citation>
    <scope>NUCLEOTIDE SEQUENCE [LARGE SCALE GENOMIC DNA]</scope>
    <source>
        <strain evidence="2 3">Pla52n</strain>
    </source>
</reference>
<feature type="transmembrane region" description="Helical" evidence="1">
    <location>
        <begin position="76"/>
        <end position="99"/>
    </location>
</feature>
<comment type="caution">
    <text evidence="2">The sequence shown here is derived from an EMBL/GenBank/DDBJ whole genome shotgun (WGS) entry which is preliminary data.</text>
</comment>
<keyword evidence="3" id="KW-1185">Reference proteome</keyword>
<dbReference type="OrthoDB" id="273337at2"/>
<keyword evidence="1" id="KW-0472">Membrane</keyword>
<gene>
    <name evidence="2" type="ORF">Pla52n_04260</name>
</gene>
<keyword evidence="1" id="KW-1133">Transmembrane helix</keyword>
<evidence type="ECO:0000313" key="3">
    <source>
        <dbReference type="Proteomes" id="UP000320176"/>
    </source>
</evidence>
<evidence type="ECO:0000256" key="1">
    <source>
        <dbReference type="SAM" id="Phobius"/>
    </source>
</evidence>
<name>A0A5C6B7E2_9BACT</name>
<sequence length="198" mass="21233">MTNDPAQNPYTASQQDGGESLTNLKHIIQGNSRTGMIITFALIQGIVIVSAIMVFMVFSRRQPGDSLLGLDSDSMIWIVLGGGIALVSIIATVVLRAVFRSIAYGEFRGANVDPEVMRETNASVPQAVPKLIGAFQTRTIIGQAILEGAAMINAVLMFVNDNLLHVIPIVVLVVGVGLQVPTPGKIRDWIENAFLHSP</sequence>
<dbReference type="Proteomes" id="UP000320176">
    <property type="component" value="Unassembled WGS sequence"/>
</dbReference>
<feature type="transmembrane region" description="Helical" evidence="1">
    <location>
        <begin position="35"/>
        <end position="56"/>
    </location>
</feature>
<keyword evidence="1" id="KW-0812">Transmembrane</keyword>
<proteinExistence type="predicted"/>